<name>A0ABS5ZJM0_9GAMM</name>
<comment type="caution">
    <text evidence="1">The sequence shown here is derived from an EMBL/GenBank/DDBJ whole genome shotgun (WGS) entry which is preliminary data.</text>
</comment>
<reference evidence="1 2" key="1">
    <citation type="submission" date="2021-04" db="EMBL/GenBank/DDBJ databases">
        <authorList>
            <person name="Pira H."/>
            <person name="Risdian C."/>
            <person name="Wink J."/>
        </authorList>
    </citation>
    <scope>NUCLEOTIDE SEQUENCE [LARGE SCALE GENOMIC DNA]</scope>
    <source>
        <strain evidence="1 2">WH53</strain>
    </source>
</reference>
<dbReference type="EMBL" id="JAGSOY010000204">
    <property type="protein sequence ID" value="MBU2714277.1"/>
    <property type="molecule type" value="Genomic_DNA"/>
</dbReference>
<evidence type="ECO:0000313" key="2">
    <source>
        <dbReference type="Proteomes" id="UP000690515"/>
    </source>
</evidence>
<protein>
    <submittedName>
        <fullName evidence="1">Uncharacterized protein</fullName>
    </submittedName>
</protein>
<dbReference type="PANTHER" id="PTHR34322:SF2">
    <property type="entry name" value="TRANSPOSASE IS200-LIKE DOMAIN-CONTAINING PROTEIN"/>
    <property type="match status" value="1"/>
</dbReference>
<gene>
    <name evidence="1" type="ORF">KCG35_24830</name>
</gene>
<feature type="non-terminal residue" evidence="1">
    <location>
        <position position="1"/>
    </location>
</feature>
<accession>A0ABS5ZJM0</accession>
<proteinExistence type="predicted"/>
<sequence>AGMAETPEASDFTSIQARMVAWAKRQQKRKPRNQSFVRKTKLPKQTLPVVPLLRFSNNEKQGKKTTIPFSLKDYLQLVDWLGRVIRDDKRSAISEQQPPILERLNINKDELLAYVSRKEKRFIDVVGTENSIQQAVTQWQRKFIKGIKLAKQLFSGRSVQYN</sequence>
<keyword evidence="2" id="KW-1185">Reference proteome</keyword>
<dbReference type="Proteomes" id="UP000690515">
    <property type="component" value="Unassembled WGS sequence"/>
</dbReference>
<organism evidence="1 2">
    <name type="scientific">Zooshikella harenae</name>
    <dbReference type="NCBI Taxonomy" id="2827238"/>
    <lineage>
        <taxon>Bacteria</taxon>
        <taxon>Pseudomonadati</taxon>
        <taxon>Pseudomonadota</taxon>
        <taxon>Gammaproteobacteria</taxon>
        <taxon>Oceanospirillales</taxon>
        <taxon>Zooshikellaceae</taxon>
        <taxon>Zooshikella</taxon>
    </lineage>
</organism>
<dbReference type="PANTHER" id="PTHR34322">
    <property type="entry name" value="TRANSPOSASE, Y1_TNP DOMAIN-CONTAINING"/>
    <property type="match status" value="1"/>
</dbReference>
<evidence type="ECO:0000313" key="1">
    <source>
        <dbReference type="EMBL" id="MBU2714277.1"/>
    </source>
</evidence>